<keyword evidence="1" id="KW-0227">DNA damage</keyword>
<sequence length="100" mass="11210">MNPFLQQIFVVIHQIPFGQVSTYGAVAKMAGYPGYARQVGKALSQLPADSQLPWYRVINSQGKISLLGEDFVRQQQHLLAEGVEVSPTGKISLRHYQWQP</sequence>
<dbReference type="Proteomes" id="UP001216189">
    <property type="component" value="Unassembled WGS sequence"/>
</dbReference>
<reference evidence="3 4" key="1">
    <citation type="submission" date="2023-02" db="EMBL/GenBank/DDBJ databases">
        <title>Vibrio intestini sp. nov., a close relative of Vibrio cholerae isolated from the intestine of Healthy Culter dabryi.</title>
        <authorList>
            <person name="Wu N."/>
        </authorList>
    </citation>
    <scope>NUCLEOTIDE SEQUENCE [LARGE SCALE GENOMIC DNA]</scope>
    <source>
        <strain evidence="3 4">DSL-7</strain>
    </source>
</reference>
<dbReference type="Pfam" id="PF01035">
    <property type="entry name" value="DNA_binding_1"/>
    <property type="match status" value="1"/>
</dbReference>
<dbReference type="EMBL" id="JARBFT010000001">
    <property type="protein sequence ID" value="MDE1513531.1"/>
    <property type="molecule type" value="Genomic_DNA"/>
</dbReference>
<keyword evidence="4" id="KW-1185">Reference proteome</keyword>
<dbReference type="Gene3D" id="1.10.10.10">
    <property type="entry name" value="Winged helix-like DNA-binding domain superfamily/Winged helix DNA-binding domain"/>
    <property type="match status" value="1"/>
</dbReference>
<evidence type="ECO:0000259" key="2">
    <source>
        <dbReference type="Pfam" id="PF01035"/>
    </source>
</evidence>
<gene>
    <name evidence="3" type="ORF">PUN32_00705</name>
</gene>
<protein>
    <submittedName>
        <fullName evidence="3">MGMT family protein</fullName>
    </submittedName>
</protein>
<dbReference type="InterPro" id="IPR052520">
    <property type="entry name" value="ATL_DNA_repair"/>
</dbReference>
<name>A0ABT5UVU2_9VIBR</name>
<dbReference type="SUPFAM" id="SSF46767">
    <property type="entry name" value="Methylated DNA-protein cysteine methyltransferase, C-terminal domain"/>
    <property type="match status" value="1"/>
</dbReference>
<accession>A0ABT5UVU2</accession>
<evidence type="ECO:0000313" key="4">
    <source>
        <dbReference type="Proteomes" id="UP001216189"/>
    </source>
</evidence>
<organism evidence="3 4">
    <name type="scientific">Vibrio chanodichtyis</name>
    <dbReference type="NCBI Taxonomy" id="3027932"/>
    <lineage>
        <taxon>Bacteria</taxon>
        <taxon>Pseudomonadati</taxon>
        <taxon>Pseudomonadota</taxon>
        <taxon>Gammaproteobacteria</taxon>
        <taxon>Vibrionales</taxon>
        <taxon>Vibrionaceae</taxon>
        <taxon>Vibrio</taxon>
    </lineage>
</organism>
<dbReference type="CDD" id="cd06445">
    <property type="entry name" value="ATase"/>
    <property type="match status" value="1"/>
</dbReference>
<evidence type="ECO:0000313" key="3">
    <source>
        <dbReference type="EMBL" id="MDE1513531.1"/>
    </source>
</evidence>
<proteinExistence type="predicted"/>
<feature type="domain" description="Methylated-DNA-[protein]-cysteine S-methyltransferase DNA binding" evidence="2">
    <location>
        <begin position="3"/>
        <end position="83"/>
    </location>
</feature>
<dbReference type="PANTHER" id="PTHR42942:SF1">
    <property type="entry name" value="ALKYLTRANSFERASE-LIKE PROTEIN 1"/>
    <property type="match status" value="1"/>
</dbReference>
<dbReference type="InterPro" id="IPR036388">
    <property type="entry name" value="WH-like_DNA-bd_sf"/>
</dbReference>
<dbReference type="RefSeq" id="WP_274721302.1">
    <property type="nucleotide sequence ID" value="NZ_JARBFT010000001.1"/>
</dbReference>
<comment type="caution">
    <text evidence="3">The sequence shown here is derived from an EMBL/GenBank/DDBJ whole genome shotgun (WGS) entry which is preliminary data.</text>
</comment>
<evidence type="ECO:0000256" key="1">
    <source>
        <dbReference type="ARBA" id="ARBA00022763"/>
    </source>
</evidence>
<dbReference type="InterPro" id="IPR014048">
    <property type="entry name" value="MethylDNA_cys_MeTrfase_DNA-bd"/>
</dbReference>
<dbReference type="PANTHER" id="PTHR42942">
    <property type="entry name" value="6-O-METHYLGUANINE DNA METHYLTRANSFERASE"/>
    <property type="match status" value="1"/>
</dbReference>
<dbReference type="InterPro" id="IPR036217">
    <property type="entry name" value="MethylDNA_cys_MeTrfase_DNAb"/>
</dbReference>